<reference evidence="1" key="2">
    <citation type="submission" date="2024-06" db="EMBL/GenBank/DDBJ databases">
        <authorList>
            <person name="Sakai Y."/>
            <person name="Fujii T."/>
        </authorList>
    </citation>
    <scope>NUCLEOTIDE SEQUENCE</scope>
    <source>
        <strain evidence="1">M701</strain>
        <plasmid evidence="1">pM7012</plasmid>
    </source>
</reference>
<dbReference type="RefSeq" id="WP_023842630.1">
    <property type="nucleotide sequence ID" value="NC_022995.1"/>
</dbReference>
<keyword evidence="1" id="KW-0614">Plasmid</keyword>
<reference evidence="1" key="1">
    <citation type="journal article" date="2014" name="Microbiology">
        <title>A 2,4-dichlorophenoxyacetic acid degradation plasmid pM7012 discloses distribution of an unclassified megaplasmid group across bacterial species.</title>
        <authorList>
            <person name="Sakai Y."/>
            <person name="Ogawa N."/>
            <person name="Shimomura Y."/>
            <person name="Fujii T."/>
        </authorList>
    </citation>
    <scope>NUCLEOTIDE SEQUENCE</scope>
    <source>
        <strain evidence="1">M701</strain>
    </source>
</reference>
<accession>V5YNV6</accession>
<sequence>MKNQQKPFSSNRAALADAVSRFHLADRRLKFHRKMWSARSTGLVAVIDRFWAAERAAPHPDFVPVDLRREGEAAIRLSVDAADRRDRLMHERHDRLVEALSAMGAYFGAMMARDARGSLLHRLQRHMKCALDFRQRNIDGVRPTLPDVFYASEFESMVTWARAIGYRSANALFDDLQLESDIRSGRRAASLDDAERLGMVPH</sequence>
<evidence type="ECO:0000313" key="1">
    <source>
        <dbReference type="EMBL" id="BAO19087.1"/>
    </source>
</evidence>
<dbReference type="AlphaFoldDB" id="V5YNV6"/>
<dbReference type="EMBL" id="AB853026">
    <property type="protein sequence ID" value="BAO19087.1"/>
    <property type="molecule type" value="Genomic_DNA"/>
</dbReference>
<name>V5YNV6_9BURK</name>
<geneLocation type="plasmid" evidence="1">
    <name>pM7012</name>
</geneLocation>
<protein>
    <submittedName>
        <fullName evidence="1">Uncharacterized protein</fullName>
    </submittedName>
</protein>
<proteinExistence type="predicted"/>
<organism evidence="1">
    <name type="scientific">Burkholderia sp. M701</name>
    <dbReference type="NCBI Taxonomy" id="326454"/>
    <lineage>
        <taxon>Bacteria</taxon>
        <taxon>Pseudomonadati</taxon>
        <taxon>Pseudomonadota</taxon>
        <taxon>Betaproteobacteria</taxon>
        <taxon>Burkholderiales</taxon>
        <taxon>Burkholderiaceae</taxon>
        <taxon>Burkholderia</taxon>
    </lineage>
</organism>